<name>A0ABQ7DQC5_BRACR</name>
<evidence type="ECO:0000313" key="2">
    <source>
        <dbReference type="Proteomes" id="UP000266723"/>
    </source>
</evidence>
<accession>A0ABQ7DQC5</accession>
<gene>
    <name evidence="1" type="ORF">DY000_02029096</name>
</gene>
<dbReference type="EMBL" id="QGKV02000649">
    <property type="protein sequence ID" value="KAF3580253.1"/>
    <property type="molecule type" value="Genomic_DNA"/>
</dbReference>
<reference evidence="1 2" key="1">
    <citation type="journal article" date="2020" name="BMC Genomics">
        <title>Intraspecific diversification of the crop wild relative Brassica cretica Lam. using demographic model selection.</title>
        <authorList>
            <person name="Kioukis A."/>
            <person name="Michalopoulou V.A."/>
            <person name="Briers L."/>
            <person name="Pirintsos S."/>
            <person name="Studholme D.J."/>
            <person name="Pavlidis P."/>
            <person name="Sarris P.F."/>
        </authorList>
    </citation>
    <scope>NUCLEOTIDE SEQUENCE [LARGE SCALE GENOMIC DNA]</scope>
    <source>
        <strain evidence="2">cv. PFS-1207/04</strain>
    </source>
</reference>
<organism evidence="1 2">
    <name type="scientific">Brassica cretica</name>
    <name type="common">Mustard</name>
    <dbReference type="NCBI Taxonomy" id="69181"/>
    <lineage>
        <taxon>Eukaryota</taxon>
        <taxon>Viridiplantae</taxon>
        <taxon>Streptophyta</taxon>
        <taxon>Embryophyta</taxon>
        <taxon>Tracheophyta</taxon>
        <taxon>Spermatophyta</taxon>
        <taxon>Magnoliopsida</taxon>
        <taxon>eudicotyledons</taxon>
        <taxon>Gunneridae</taxon>
        <taxon>Pentapetalae</taxon>
        <taxon>rosids</taxon>
        <taxon>malvids</taxon>
        <taxon>Brassicales</taxon>
        <taxon>Brassicaceae</taxon>
        <taxon>Brassiceae</taxon>
        <taxon>Brassica</taxon>
    </lineage>
</organism>
<evidence type="ECO:0000313" key="1">
    <source>
        <dbReference type="EMBL" id="KAF3580253.1"/>
    </source>
</evidence>
<comment type="caution">
    <text evidence="1">The sequence shown here is derived from an EMBL/GenBank/DDBJ whole genome shotgun (WGS) entry which is preliminary data.</text>
</comment>
<proteinExistence type="predicted"/>
<protein>
    <submittedName>
        <fullName evidence="1">Uncharacterized protein</fullName>
    </submittedName>
</protein>
<keyword evidence="2" id="KW-1185">Reference proteome</keyword>
<sequence>MQTVLGVVFPNQWSHLLYGLVVGSGSARLYRLVSAREVSTAVEVRPDLVSRQDLSRDLCVRGGEEGSLLGCDAESCSCLMEAEMAPDPAPTHVGVLSGPLTGPVVYGRIYATYVSVCESLSLFLRFSKTARERLSFGLGRGGVALGPSYHPSAGEGSLIHHWFGGGSNELFAWLGGGFKRCVTLRTTRALVCYSGDDPRNPGIRGNKESLTFSGLSSIVENTNQFLRNFERRTSGMYRI</sequence>
<dbReference type="Proteomes" id="UP000266723">
    <property type="component" value="Unassembled WGS sequence"/>
</dbReference>